<sequence>MESSETRSRSLSTSDRYELNHLNSSPNGKSDMNRYRRTNSSVTPGTFGNFTRTGSQKRSMRSSIRSDMPSFDQTLRSFRDIDTAKKFFHRRIRILSGLSCLMGVSAVVLAIIDIEIAKHRREKLLNGQLQVADSLSASKDAFGIAGIVLKAAISLFSLLTCITIFNIYSNTRKLNVVKNLFHESESFLTSRTLLPRFLLETLICLTHIPPYVDDLGIPYKLQLLVFIRLYLLTRCLRERSKFFNNQATSLLASVTKTEISSTFLVKTYFLKEPFKLIFSFYTMNIFLGGYCVYVIEDSHPYLKKIKSLLDLFAKPAYSSHFQIISEVNKYAISVTIFERAQGLVKRYTTRVHVKNNKIIPRLEYHGPLNRKALKDMRSCKKVLLKITQGVINCRTKYYGDAKMVKAIYCVKDTVWMMVVTMTTLGFGDIVPVSVVARGLVGFASILGIFLMALFISVVHEYLQLTNQEKRILAYIEKADHQQEKMEKAAACIQSCWRYRQFVKRHMKSLELGDWLKLQRMRFLQHKLFECMRQWRGMRRTWARDDYWRKLFVVDDTAMLLTDVCRSVTNIEKCLHIPPASRKRSSSRPSLSRHASYGSPPARIREEDALERPPVSPNVFPPISPSREKANSLQTVLVESLETRDKPEKRISNPAIQVVALPREIPRICANHTGISPANKTDRDFDRNKRAFLNRPQAARKASDLSTSSDHIDRGAMTFDMLQSRIEGVESALDQIYGKVKSELRDIKDTVSTMAAAGHFNTPSSSPGALPSQVGSTSDPLFSYATMDKYDI</sequence>
<feature type="compositionally biased region" description="Low complexity" evidence="1">
    <location>
        <begin position="586"/>
        <end position="595"/>
    </location>
</feature>
<evidence type="ECO:0000259" key="3">
    <source>
        <dbReference type="Pfam" id="PF07885"/>
    </source>
</evidence>
<dbReference type="InParanoid" id="A7RFP0"/>
<dbReference type="AlphaFoldDB" id="A7RFP0"/>
<organism evidence="4 5">
    <name type="scientific">Nematostella vectensis</name>
    <name type="common">Starlet sea anemone</name>
    <dbReference type="NCBI Taxonomy" id="45351"/>
    <lineage>
        <taxon>Eukaryota</taxon>
        <taxon>Metazoa</taxon>
        <taxon>Cnidaria</taxon>
        <taxon>Anthozoa</taxon>
        <taxon>Hexacorallia</taxon>
        <taxon>Actiniaria</taxon>
        <taxon>Edwardsiidae</taxon>
        <taxon>Nematostella</taxon>
    </lineage>
</organism>
<keyword evidence="2" id="KW-0812">Transmembrane</keyword>
<accession>A7RFP0</accession>
<proteinExistence type="predicted"/>
<dbReference type="GO" id="GO:0071805">
    <property type="term" value="P:potassium ion transmembrane transport"/>
    <property type="evidence" value="ECO:0000318"/>
    <property type="project" value="GO_Central"/>
</dbReference>
<dbReference type="SUPFAM" id="SSF81324">
    <property type="entry name" value="Voltage-gated potassium channels"/>
    <property type="match status" value="1"/>
</dbReference>
<feature type="domain" description="Potassium channel" evidence="3">
    <location>
        <begin position="412"/>
        <end position="463"/>
    </location>
</feature>
<dbReference type="PANTHER" id="PTHR10153">
    <property type="entry name" value="SMALL CONDUCTANCE CALCIUM-ACTIVATED POTASSIUM CHANNEL"/>
    <property type="match status" value="1"/>
</dbReference>
<dbReference type="CDD" id="cd23767">
    <property type="entry name" value="IQCD"/>
    <property type="match status" value="1"/>
</dbReference>
<feature type="transmembrane region" description="Helical" evidence="2">
    <location>
        <begin position="440"/>
        <end position="462"/>
    </location>
</feature>
<dbReference type="OMA" id="MLLTDVC"/>
<dbReference type="FunFam" id="1.10.287.70:FF:000476">
    <property type="entry name" value="Predicted protein"/>
    <property type="match status" value="1"/>
</dbReference>
<dbReference type="EMBL" id="DS469508">
    <property type="protein sequence ID" value="EDO49636.1"/>
    <property type="molecule type" value="Genomic_DNA"/>
</dbReference>
<feature type="region of interest" description="Disordered" evidence="1">
    <location>
        <begin position="578"/>
        <end position="626"/>
    </location>
</feature>
<dbReference type="InterPro" id="IPR013099">
    <property type="entry name" value="K_chnl_dom"/>
</dbReference>
<dbReference type="Pfam" id="PF07885">
    <property type="entry name" value="Ion_trans_2"/>
    <property type="match status" value="1"/>
</dbReference>
<dbReference type="PhylomeDB" id="A7RFP0"/>
<keyword evidence="2" id="KW-0472">Membrane</keyword>
<feature type="region of interest" description="Disordered" evidence="1">
    <location>
        <begin position="1"/>
        <end position="65"/>
    </location>
</feature>
<feature type="transmembrane region" description="Helical" evidence="2">
    <location>
        <begin position="276"/>
        <end position="295"/>
    </location>
</feature>
<dbReference type="InterPro" id="IPR015449">
    <property type="entry name" value="K_chnl_Ca-activ_SK"/>
</dbReference>
<feature type="region of interest" description="Disordered" evidence="1">
    <location>
        <begin position="757"/>
        <end position="776"/>
    </location>
</feature>
<feature type="compositionally biased region" description="Polar residues" evidence="1">
    <location>
        <begin position="760"/>
        <end position="776"/>
    </location>
</feature>
<gene>
    <name evidence="4" type="ORF">NEMVEDRAFT_v1g196494</name>
</gene>
<feature type="transmembrane region" description="Helical" evidence="2">
    <location>
        <begin position="94"/>
        <end position="112"/>
    </location>
</feature>
<reference evidence="4 5" key="1">
    <citation type="journal article" date="2007" name="Science">
        <title>Sea anemone genome reveals ancestral eumetazoan gene repertoire and genomic organization.</title>
        <authorList>
            <person name="Putnam N.H."/>
            <person name="Srivastava M."/>
            <person name="Hellsten U."/>
            <person name="Dirks B."/>
            <person name="Chapman J."/>
            <person name="Salamov A."/>
            <person name="Terry A."/>
            <person name="Shapiro H."/>
            <person name="Lindquist E."/>
            <person name="Kapitonov V.V."/>
            <person name="Jurka J."/>
            <person name="Genikhovich G."/>
            <person name="Grigoriev I.V."/>
            <person name="Lucas S.M."/>
            <person name="Steele R.E."/>
            <person name="Finnerty J.R."/>
            <person name="Technau U."/>
            <person name="Martindale M.Q."/>
            <person name="Rokhsar D.S."/>
        </authorList>
    </citation>
    <scope>NUCLEOTIDE SEQUENCE [LARGE SCALE GENOMIC DNA]</scope>
    <source>
        <strain evidence="5">CH2 X CH6</strain>
    </source>
</reference>
<feature type="compositionally biased region" description="Polar residues" evidence="1">
    <location>
        <begin position="38"/>
        <end position="65"/>
    </location>
</feature>
<keyword evidence="5" id="KW-1185">Reference proteome</keyword>
<dbReference type="STRING" id="45351.A7RFP0"/>
<evidence type="ECO:0000313" key="4">
    <source>
        <dbReference type="EMBL" id="EDO49636.1"/>
    </source>
</evidence>
<dbReference type="Gene3D" id="1.10.287.70">
    <property type="match status" value="1"/>
</dbReference>
<name>A7RFP0_NEMVE</name>
<dbReference type="GO" id="GO:0005886">
    <property type="term" value="C:plasma membrane"/>
    <property type="evidence" value="ECO:0000318"/>
    <property type="project" value="GO_Central"/>
</dbReference>
<evidence type="ECO:0000256" key="1">
    <source>
        <dbReference type="SAM" id="MobiDB-lite"/>
    </source>
</evidence>
<evidence type="ECO:0000313" key="5">
    <source>
        <dbReference type="Proteomes" id="UP000001593"/>
    </source>
</evidence>
<dbReference type="HOGENOM" id="CLU_355012_0_0_1"/>
<feature type="transmembrane region" description="Helical" evidence="2">
    <location>
        <begin position="413"/>
        <end position="434"/>
    </location>
</feature>
<feature type="compositionally biased region" description="Polar residues" evidence="1">
    <location>
        <begin position="21"/>
        <end position="30"/>
    </location>
</feature>
<dbReference type="eggNOG" id="KOG3684">
    <property type="taxonomic scope" value="Eukaryota"/>
</dbReference>
<dbReference type="GO" id="GO:0016286">
    <property type="term" value="F:small conductance calcium-activated potassium channel activity"/>
    <property type="evidence" value="ECO:0000318"/>
    <property type="project" value="GO_Central"/>
</dbReference>
<feature type="transmembrane region" description="Helical" evidence="2">
    <location>
        <begin position="141"/>
        <end position="168"/>
    </location>
</feature>
<dbReference type="Proteomes" id="UP000001593">
    <property type="component" value="Unassembled WGS sequence"/>
</dbReference>
<dbReference type="GO" id="GO:0005516">
    <property type="term" value="F:calmodulin binding"/>
    <property type="evidence" value="ECO:0000318"/>
    <property type="project" value="GO_Central"/>
</dbReference>
<evidence type="ECO:0000256" key="2">
    <source>
        <dbReference type="SAM" id="Phobius"/>
    </source>
</evidence>
<keyword evidence="2" id="KW-1133">Transmembrane helix</keyword>
<protein>
    <recommendedName>
        <fullName evidence="3">Potassium channel domain-containing protein</fullName>
    </recommendedName>
</protein>
<feature type="compositionally biased region" description="Pro residues" evidence="1">
    <location>
        <begin position="613"/>
        <end position="623"/>
    </location>
</feature>